<protein>
    <recommendedName>
        <fullName evidence="1">BAAT/Acyl-CoA thioester hydrolase C-terminal domain-containing protein</fullName>
    </recommendedName>
</protein>
<keyword evidence="3" id="KW-1185">Reference proteome</keyword>
<dbReference type="RefSeq" id="WP_168063284.1">
    <property type="nucleotide sequence ID" value="NZ_VTOW01000006.1"/>
</dbReference>
<gene>
    <name evidence="2" type="ORF">MNODULE_21465</name>
</gene>
<organism evidence="2 3">
    <name type="scientific">Candidatus Manganitrophus noduliformans</name>
    <dbReference type="NCBI Taxonomy" id="2606439"/>
    <lineage>
        <taxon>Bacteria</taxon>
        <taxon>Pseudomonadati</taxon>
        <taxon>Nitrospirota</taxon>
        <taxon>Nitrospiria</taxon>
        <taxon>Candidatus Troglogloeales</taxon>
        <taxon>Candidatus Manganitrophaceae</taxon>
        <taxon>Candidatus Manganitrophus</taxon>
    </lineage>
</organism>
<dbReference type="Pfam" id="PF08840">
    <property type="entry name" value="BAAT_C"/>
    <property type="match status" value="1"/>
</dbReference>
<evidence type="ECO:0000259" key="1">
    <source>
        <dbReference type="Pfam" id="PF08840"/>
    </source>
</evidence>
<evidence type="ECO:0000313" key="2">
    <source>
        <dbReference type="EMBL" id="NKE73332.1"/>
    </source>
</evidence>
<sequence length="320" mass="35779">MNRLNQAILFLLLFLSMAACIEYPNKHRETPGVRTNPIFSLQDPGPPYQAIQRTVFHQDDGYIVEEVHLGAMTVRVWQPEGNGPFPAILLLPGIWGDRIISGFAQELVKKGFICLQFSSQRYLTGLRSAAVRLDTLAELIRLQVAEAAQLVDWLSRQPSVDAKRIGLLGISLGAIVGALLTEADGQIEATAYLLGGGNLPEIMASPQGYVKGRIRDRIMLANGWSAEEFKREAITALKPVDPLTYAGRLDPERILMVNGRFDKVIPHTNARELWKALGQPDWIVLPAGHYTASLFDRYIRYRVARHFLEKLTPQQSLTQK</sequence>
<proteinExistence type="predicted"/>
<feature type="domain" description="BAAT/Acyl-CoA thioester hydrolase C-terminal" evidence="1">
    <location>
        <begin position="151"/>
        <end position="197"/>
    </location>
</feature>
<reference evidence="2 3" key="1">
    <citation type="journal article" date="2020" name="Nature">
        <title>Bacterial chemolithoautotrophy via manganese oxidation.</title>
        <authorList>
            <person name="Yu H."/>
            <person name="Leadbetter J.R."/>
        </authorList>
    </citation>
    <scope>NUCLEOTIDE SEQUENCE [LARGE SCALE GENOMIC DNA]</scope>
    <source>
        <strain evidence="2 3">Mn-1</strain>
    </source>
</reference>
<dbReference type="Gene3D" id="3.40.50.1820">
    <property type="entry name" value="alpha/beta hydrolase"/>
    <property type="match status" value="1"/>
</dbReference>
<dbReference type="Proteomes" id="UP000534783">
    <property type="component" value="Unassembled WGS sequence"/>
</dbReference>
<dbReference type="EMBL" id="VTOW01000006">
    <property type="protein sequence ID" value="NKE73332.1"/>
    <property type="molecule type" value="Genomic_DNA"/>
</dbReference>
<evidence type="ECO:0000313" key="3">
    <source>
        <dbReference type="Proteomes" id="UP000534783"/>
    </source>
</evidence>
<name>A0A7X6DTX7_9BACT</name>
<dbReference type="AlphaFoldDB" id="A0A7X6DTX7"/>
<dbReference type="InterPro" id="IPR050261">
    <property type="entry name" value="FrsA_esterase"/>
</dbReference>
<dbReference type="PROSITE" id="PS51257">
    <property type="entry name" value="PROKAR_LIPOPROTEIN"/>
    <property type="match status" value="1"/>
</dbReference>
<dbReference type="SUPFAM" id="SSF53474">
    <property type="entry name" value="alpha/beta-Hydrolases"/>
    <property type="match status" value="1"/>
</dbReference>
<accession>A0A7X6DTX7</accession>
<dbReference type="InterPro" id="IPR029058">
    <property type="entry name" value="AB_hydrolase_fold"/>
</dbReference>
<comment type="caution">
    <text evidence="2">The sequence shown here is derived from an EMBL/GenBank/DDBJ whole genome shotgun (WGS) entry which is preliminary data.</text>
</comment>
<dbReference type="PANTHER" id="PTHR22946">
    <property type="entry name" value="DIENELACTONE HYDROLASE DOMAIN-CONTAINING PROTEIN-RELATED"/>
    <property type="match status" value="1"/>
</dbReference>
<dbReference type="InterPro" id="IPR014940">
    <property type="entry name" value="BAAT_C"/>
</dbReference>